<reference evidence="2" key="1">
    <citation type="submission" date="2023-02" db="EMBL/GenBank/DDBJ databases">
        <title>Genome of toxic invasive species Heracleum sosnowskyi carries increased number of genes despite the absence of recent whole-genome duplications.</title>
        <authorList>
            <person name="Schelkunov M."/>
            <person name="Shtratnikova V."/>
            <person name="Makarenko M."/>
            <person name="Klepikova A."/>
            <person name="Omelchenko D."/>
            <person name="Novikova G."/>
            <person name="Obukhova E."/>
            <person name="Bogdanov V."/>
            <person name="Penin A."/>
            <person name="Logacheva M."/>
        </authorList>
    </citation>
    <scope>NUCLEOTIDE SEQUENCE</scope>
    <source>
        <strain evidence="2">Hsosn_3</strain>
        <tissue evidence="2">Leaf</tissue>
    </source>
</reference>
<feature type="transmembrane region" description="Helical" evidence="1">
    <location>
        <begin position="88"/>
        <end position="106"/>
    </location>
</feature>
<evidence type="ECO:0000313" key="3">
    <source>
        <dbReference type="Proteomes" id="UP001237642"/>
    </source>
</evidence>
<keyword evidence="1" id="KW-0472">Membrane</keyword>
<keyword evidence="1" id="KW-1133">Transmembrane helix</keyword>
<reference evidence="2" key="2">
    <citation type="submission" date="2023-05" db="EMBL/GenBank/DDBJ databases">
        <authorList>
            <person name="Schelkunov M.I."/>
        </authorList>
    </citation>
    <scope>NUCLEOTIDE SEQUENCE</scope>
    <source>
        <strain evidence="2">Hsosn_3</strain>
        <tissue evidence="2">Leaf</tissue>
    </source>
</reference>
<keyword evidence="1" id="KW-0812">Transmembrane</keyword>
<evidence type="ECO:0000313" key="2">
    <source>
        <dbReference type="EMBL" id="KAK1400650.1"/>
    </source>
</evidence>
<dbReference type="EMBL" id="JAUIZM010000001">
    <property type="protein sequence ID" value="KAK1400650.1"/>
    <property type="molecule type" value="Genomic_DNA"/>
</dbReference>
<dbReference type="AlphaFoldDB" id="A0AAD8N3V0"/>
<protein>
    <submittedName>
        <fullName evidence="2">Uncharacterized protein</fullName>
    </submittedName>
</protein>
<name>A0AAD8N3V0_9APIA</name>
<sequence length="107" mass="11490">MEKLAVEALEVHDLKTEAVVIAAPFSLMLGLLASALAIILVSFQGSLCNTDINSISIRRLAFLWVNTGGSTTWTIVGTLLLAYVTSTVLALFMFLSMGITFGRLLVL</sequence>
<dbReference type="Proteomes" id="UP001237642">
    <property type="component" value="Unassembled WGS sequence"/>
</dbReference>
<accession>A0AAD8N3V0</accession>
<keyword evidence="3" id="KW-1185">Reference proteome</keyword>
<proteinExistence type="predicted"/>
<organism evidence="2 3">
    <name type="scientific">Heracleum sosnowskyi</name>
    <dbReference type="NCBI Taxonomy" id="360622"/>
    <lineage>
        <taxon>Eukaryota</taxon>
        <taxon>Viridiplantae</taxon>
        <taxon>Streptophyta</taxon>
        <taxon>Embryophyta</taxon>
        <taxon>Tracheophyta</taxon>
        <taxon>Spermatophyta</taxon>
        <taxon>Magnoliopsida</taxon>
        <taxon>eudicotyledons</taxon>
        <taxon>Gunneridae</taxon>
        <taxon>Pentapetalae</taxon>
        <taxon>asterids</taxon>
        <taxon>campanulids</taxon>
        <taxon>Apiales</taxon>
        <taxon>Apiaceae</taxon>
        <taxon>Apioideae</taxon>
        <taxon>apioid superclade</taxon>
        <taxon>Tordylieae</taxon>
        <taxon>Tordyliinae</taxon>
        <taxon>Heracleum</taxon>
    </lineage>
</organism>
<feature type="transmembrane region" description="Helical" evidence="1">
    <location>
        <begin position="61"/>
        <end position="82"/>
    </location>
</feature>
<gene>
    <name evidence="2" type="ORF">POM88_000255</name>
</gene>
<feature type="transmembrane region" description="Helical" evidence="1">
    <location>
        <begin position="20"/>
        <end position="41"/>
    </location>
</feature>
<comment type="caution">
    <text evidence="2">The sequence shown here is derived from an EMBL/GenBank/DDBJ whole genome shotgun (WGS) entry which is preliminary data.</text>
</comment>
<evidence type="ECO:0000256" key="1">
    <source>
        <dbReference type="SAM" id="Phobius"/>
    </source>
</evidence>